<evidence type="ECO:0000256" key="2">
    <source>
        <dbReference type="ARBA" id="ARBA00022685"/>
    </source>
</evidence>
<evidence type="ECO:0000256" key="3">
    <source>
        <dbReference type="ARBA" id="ARBA00022729"/>
    </source>
</evidence>
<feature type="region of interest" description="Disordered" evidence="5">
    <location>
        <begin position="114"/>
        <end position="159"/>
    </location>
</feature>
<comment type="subcellular location">
    <subcellularLocation>
        <location evidence="4">Secreted</location>
    </subcellularLocation>
</comment>
<feature type="compositionally biased region" description="Low complexity" evidence="5">
    <location>
        <begin position="126"/>
        <end position="148"/>
    </location>
</feature>
<feature type="chain" id="PRO_5041928739" description="Insulin-like domain-containing protein" evidence="6">
    <location>
        <begin position="25"/>
        <end position="212"/>
    </location>
</feature>
<dbReference type="Pfam" id="PF00049">
    <property type="entry name" value="Insulin"/>
    <property type="match status" value="1"/>
</dbReference>
<dbReference type="Gene3D" id="1.10.100.10">
    <property type="entry name" value="Insulin-like"/>
    <property type="match status" value="1"/>
</dbReference>
<evidence type="ECO:0000256" key="1">
    <source>
        <dbReference type="ARBA" id="ARBA00009034"/>
    </source>
</evidence>
<dbReference type="InterPro" id="IPR016179">
    <property type="entry name" value="Insulin-like"/>
</dbReference>
<feature type="signal peptide" evidence="6">
    <location>
        <begin position="1"/>
        <end position="24"/>
    </location>
</feature>
<accession>A0AAD7YSH4</accession>
<dbReference type="PROSITE" id="PS00262">
    <property type="entry name" value="INSULIN"/>
    <property type="match status" value="1"/>
</dbReference>
<feature type="domain" description="Insulin-like" evidence="7">
    <location>
        <begin position="30"/>
        <end position="93"/>
    </location>
</feature>
<dbReference type="InterPro" id="IPR036438">
    <property type="entry name" value="Insulin-like_sf"/>
</dbReference>
<dbReference type="CDD" id="cd04366">
    <property type="entry name" value="IlGF_insulin_bombyxin_like"/>
    <property type="match status" value="1"/>
</dbReference>
<feature type="compositionally biased region" description="Basic residues" evidence="5">
    <location>
        <begin position="174"/>
        <end position="199"/>
    </location>
</feature>
<evidence type="ECO:0000259" key="7">
    <source>
        <dbReference type="SMART" id="SM00078"/>
    </source>
</evidence>
<evidence type="ECO:0000256" key="6">
    <source>
        <dbReference type="SAM" id="SignalP"/>
    </source>
</evidence>
<gene>
    <name evidence="8" type="ORF">PYW07_015999</name>
</gene>
<sequence length="212" mass="22856">MLVNKAVQLAVLAAAMLLESRTDAATSPTVRFCGRQLSEIMSRVCHAYNSPWDTPTVVEQPGSVVRRKREVGNGIADECCNQGCTWEQLSEYCSVTANSESPLEDMESHIIADRSAEQTASESRDAASPAAAPAAAPAAVGRAGYEGRAAGGGRSRGYGRARARGRRCWCRRKRRSGRRRSSLMGPRKKCSARCSRGGHRIAANHVGPDTQH</sequence>
<keyword evidence="4" id="KW-0964">Secreted</keyword>
<protein>
    <recommendedName>
        <fullName evidence="7">Insulin-like domain-containing protein</fullName>
    </recommendedName>
</protein>
<name>A0AAD7YSH4_MYTSE</name>
<evidence type="ECO:0000256" key="5">
    <source>
        <dbReference type="SAM" id="MobiDB-lite"/>
    </source>
</evidence>
<keyword evidence="9" id="KW-1185">Reference proteome</keyword>
<keyword evidence="2" id="KW-0165">Cleavage on pair of basic residues</keyword>
<proteinExistence type="inferred from homology"/>
<comment type="similarity">
    <text evidence="1 4">Belongs to the insulin family.</text>
</comment>
<evidence type="ECO:0000313" key="9">
    <source>
        <dbReference type="Proteomes" id="UP001231518"/>
    </source>
</evidence>
<dbReference type="PRINTS" id="PR00276">
    <property type="entry name" value="INSULINFAMLY"/>
</dbReference>
<dbReference type="InterPro" id="IPR022353">
    <property type="entry name" value="Insulin_CS"/>
</dbReference>
<feature type="region of interest" description="Disordered" evidence="5">
    <location>
        <begin position="174"/>
        <end position="212"/>
    </location>
</feature>
<dbReference type="EMBL" id="JARGEI010000010">
    <property type="protein sequence ID" value="KAJ8725041.1"/>
    <property type="molecule type" value="Genomic_DNA"/>
</dbReference>
<reference evidence="8" key="1">
    <citation type="submission" date="2023-03" db="EMBL/GenBank/DDBJ databases">
        <title>Chromosome-level genomes of two armyworms, Mythimna separata and Mythimna loreyi, provide insights into the biosynthesis and reception of sex pheromones.</title>
        <authorList>
            <person name="Zhao H."/>
        </authorList>
    </citation>
    <scope>NUCLEOTIDE SEQUENCE</scope>
    <source>
        <strain evidence="8">BeijingLab</strain>
        <tissue evidence="8">Pupa</tissue>
    </source>
</reference>
<dbReference type="Proteomes" id="UP001231518">
    <property type="component" value="Chromosome 7"/>
</dbReference>
<comment type="caution">
    <text evidence="8">The sequence shown here is derived from an EMBL/GenBank/DDBJ whole genome shotgun (WGS) entry which is preliminary data.</text>
</comment>
<evidence type="ECO:0000313" key="8">
    <source>
        <dbReference type="EMBL" id="KAJ8725041.1"/>
    </source>
</evidence>
<dbReference type="SUPFAM" id="SSF56994">
    <property type="entry name" value="Insulin-like"/>
    <property type="match status" value="1"/>
</dbReference>
<dbReference type="GO" id="GO:0005576">
    <property type="term" value="C:extracellular region"/>
    <property type="evidence" value="ECO:0007669"/>
    <property type="project" value="UniProtKB-SubCell"/>
</dbReference>
<dbReference type="AlphaFoldDB" id="A0AAD7YSH4"/>
<evidence type="ECO:0000256" key="4">
    <source>
        <dbReference type="RuleBase" id="RU000406"/>
    </source>
</evidence>
<dbReference type="SMART" id="SM00078">
    <property type="entry name" value="IlGF"/>
    <property type="match status" value="1"/>
</dbReference>
<dbReference type="InterPro" id="IPR022352">
    <property type="entry name" value="Ins/IGF/rlx"/>
</dbReference>
<dbReference type="GO" id="GO:0005179">
    <property type="term" value="F:hormone activity"/>
    <property type="evidence" value="ECO:0007669"/>
    <property type="project" value="InterPro"/>
</dbReference>
<organism evidence="8 9">
    <name type="scientific">Mythimna separata</name>
    <name type="common">Oriental armyworm</name>
    <name type="synonym">Pseudaletia separata</name>
    <dbReference type="NCBI Taxonomy" id="271217"/>
    <lineage>
        <taxon>Eukaryota</taxon>
        <taxon>Metazoa</taxon>
        <taxon>Ecdysozoa</taxon>
        <taxon>Arthropoda</taxon>
        <taxon>Hexapoda</taxon>
        <taxon>Insecta</taxon>
        <taxon>Pterygota</taxon>
        <taxon>Neoptera</taxon>
        <taxon>Endopterygota</taxon>
        <taxon>Lepidoptera</taxon>
        <taxon>Glossata</taxon>
        <taxon>Ditrysia</taxon>
        <taxon>Noctuoidea</taxon>
        <taxon>Noctuidae</taxon>
        <taxon>Noctuinae</taxon>
        <taxon>Hadenini</taxon>
        <taxon>Mythimna</taxon>
    </lineage>
</organism>
<keyword evidence="3 6" id="KW-0732">Signal</keyword>